<name>A0A7S8ECS6_9CHLR</name>
<dbReference type="GO" id="GO:0042883">
    <property type="term" value="P:cysteine transport"/>
    <property type="evidence" value="ECO:0007669"/>
    <property type="project" value="InterPro"/>
</dbReference>
<dbReference type="GO" id="GO:0005886">
    <property type="term" value="C:plasma membrane"/>
    <property type="evidence" value="ECO:0007669"/>
    <property type="project" value="UniProtKB-SubCell"/>
</dbReference>
<keyword evidence="5" id="KW-0547">Nucleotide-binding</keyword>
<feature type="transmembrane region" description="Helical" evidence="9">
    <location>
        <begin position="12"/>
        <end position="32"/>
    </location>
</feature>
<evidence type="ECO:0000313" key="13">
    <source>
        <dbReference type="Proteomes" id="UP000594468"/>
    </source>
</evidence>
<dbReference type="InterPro" id="IPR036640">
    <property type="entry name" value="ABC1_TM_sf"/>
</dbReference>
<sequence length="579" mass="63478">MDRRLMAETRLARYAFMATVALSLVGGLLIITQAHFLSQIINQVFLQEATRAEVGGLFIALLIVILLRAVNQSGIQVTASEVAIRIKADLRERLTNHLMQLGPAFTQQERSGELTITATSGIEALDSFFREYLPALFTSLLIPLAILIVVLPRDLLTFVVLLITAPLIPLFMALIGMATGALARSQYSQLGQMSAHFLDVMQGLTTLKLFNRSKPQIATIRKITDQFRASTLSLLRVAFLSAFVLELMATISVAVVAVEIGLRLLAGGIIFEQALFLLILAPEFYMPLRDLGAKWHSAQDGAAAADRIYAILNTPLPDETGTAPIAQVQRIQFEQVSCAYEDGARPALKEATFTIEAGQHVAFVGATGSGKTTIANLLLRFAQPDQGNIRVFDGSTEKDLQAIDADQWRQHIAWVPQRSYLFNMSAADNIRIGKPDASLAEIIQAAKDAQAHTFIERLPQGYDTLLGENATRLSGGQAQRIALARAFLRHAPIYIFDEATANLDAENEAQIQQNLQAYIKGRTFIVIAHRLNTIVQADKIFVLDGGRIVESGTHESLIAQQGAYYELMQAYGETTYALP</sequence>
<dbReference type="GO" id="GO:0016887">
    <property type="term" value="F:ATP hydrolysis activity"/>
    <property type="evidence" value="ECO:0007669"/>
    <property type="project" value="InterPro"/>
</dbReference>
<feature type="domain" description="ABC transmembrane type-1" evidence="11">
    <location>
        <begin position="18"/>
        <end position="300"/>
    </location>
</feature>
<evidence type="ECO:0000256" key="7">
    <source>
        <dbReference type="ARBA" id="ARBA00022989"/>
    </source>
</evidence>
<dbReference type="CDD" id="cd18584">
    <property type="entry name" value="ABC_6TM_AarD_CydD"/>
    <property type="match status" value="1"/>
</dbReference>
<organism evidence="12 13">
    <name type="scientific">Phototrophicus methaneseepsis</name>
    <dbReference type="NCBI Taxonomy" id="2710758"/>
    <lineage>
        <taxon>Bacteria</taxon>
        <taxon>Bacillati</taxon>
        <taxon>Chloroflexota</taxon>
        <taxon>Candidatus Thermofontia</taxon>
        <taxon>Phototrophicales</taxon>
        <taxon>Phototrophicaceae</taxon>
        <taxon>Phototrophicus</taxon>
    </lineage>
</organism>
<dbReference type="FunFam" id="3.40.50.300:FF:000221">
    <property type="entry name" value="Multidrug ABC transporter ATP-binding protein"/>
    <property type="match status" value="1"/>
</dbReference>
<evidence type="ECO:0000256" key="6">
    <source>
        <dbReference type="ARBA" id="ARBA00022840"/>
    </source>
</evidence>
<dbReference type="GO" id="GO:0140359">
    <property type="term" value="F:ABC-type transporter activity"/>
    <property type="evidence" value="ECO:0007669"/>
    <property type="project" value="InterPro"/>
</dbReference>
<evidence type="ECO:0000256" key="2">
    <source>
        <dbReference type="ARBA" id="ARBA00022448"/>
    </source>
</evidence>
<feature type="domain" description="ABC transporter" evidence="10">
    <location>
        <begin position="331"/>
        <end position="570"/>
    </location>
</feature>
<dbReference type="InterPro" id="IPR003593">
    <property type="entry name" value="AAA+_ATPase"/>
</dbReference>
<dbReference type="InterPro" id="IPR014216">
    <property type="entry name" value="ABC_transptr_CydD"/>
</dbReference>
<comment type="subcellular location">
    <subcellularLocation>
        <location evidence="1">Cell membrane</location>
        <topology evidence="1">Multi-pass membrane protein</topology>
    </subcellularLocation>
</comment>
<keyword evidence="2" id="KW-0813">Transport</keyword>
<proteinExistence type="predicted"/>
<dbReference type="AlphaFoldDB" id="A0A7S8ECS6"/>
<dbReference type="RefSeq" id="WP_195172655.1">
    <property type="nucleotide sequence ID" value="NZ_CP062983.1"/>
</dbReference>
<dbReference type="SUPFAM" id="SSF52540">
    <property type="entry name" value="P-loop containing nucleoside triphosphate hydrolases"/>
    <property type="match status" value="1"/>
</dbReference>
<dbReference type="NCBIfam" id="TIGR02857">
    <property type="entry name" value="CydD"/>
    <property type="match status" value="1"/>
</dbReference>
<keyword evidence="13" id="KW-1185">Reference proteome</keyword>
<keyword evidence="3" id="KW-1003">Cell membrane</keyword>
<evidence type="ECO:0000259" key="11">
    <source>
        <dbReference type="PROSITE" id="PS50929"/>
    </source>
</evidence>
<evidence type="ECO:0000259" key="10">
    <source>
        <dbReference type="PROSITE" id="PS50893"/>
    </source>
</evidence>
<dbReference type="Pfam" id="PF00664">
    <property type="entry name" value="ABC_membrane"/>
    <property type="match status" value="1"/>
</dbReference>
<evidence type="ECO:0000256" key="4">
    <source>
        <dbReference type="ARBA" id="ARBA00022692"/>
    </source>
</evidence>
<dbReference type="EMBL" id="CP062983">
    <property type="protein sequence ID" value="QPC84592.1"/>
    <property type="molecule type" value="Genomic_DNA"/>
</dbReference>
<evidence type="ECO:0000256" key="8">
    <source>
        <dbReference type="ARBA" id="ARBA00023136"/>
    </source>
</evidence>
<dbReference type="SMART" id="SM00382">
    <property type="entry name" value="AAA"/>
    <property type="match status" value="1"/>
</dbReference>
<dbReference type="PROSITE" id="PS50893">
    <property type="entry name" value="ABC_TRANSPORTER_2"/>
    <property type="match status" value="1"/>
</dbReference>
<dbReference type="KEGG" id="pmet:G4Y79_09505"/>
<reference evidence="12 13" key="1">
    <citation type="submission" date="2020-02" db="EMBL/GenBank/DDBJ databases">
        <authorList>
            <person name="Zheng R.K."/>
            <person name="Sun C.M."/>
        </authorList>
    </citation>
    <scope>NUCLEOTIDE SEQUENCE [LARGE SCALE GENOMIC DNA]</scope>
    <source>
        <strain evidence="13">rifampicinis</strain>
    </source>
</reference>
<evidence type="ECO:0000313" key="12">
    <source>
        <dbReference type="EMBL" id="QPC84592.1"/>
    </source>
</evidence>
<dbReference type="InterPro" id="IPR027417">
    <property type="entry name" value="P-loop_NTPase"/>
</dbReference>
<keyword evidence="8 9" id="KW-0472">Membrane</keyword>
<dbReference type="PANTHER" id="PTHR24221">
    <property type="entry name" value="ATP-BINDING CASSETTE SUB-FAMILY B"/>
    <property type="match status" value="1"/>
</dbReference>
<evidence type="ECO:0000256" key="1">
    <source>
        <dbReference type="ARBA" id="ARBA00004651"/>
    </source>
</evidence>
<evidence type="ECO:0000256" key="3">
    <source>
        <dbReference type="ARBA" id="ARBA00022475"/>
    </source>
</evidence>
<evidence type="ECO:0000256" key="9">
    <source>
        <dbReference type="SAM" id="Phobius"/>
    </source>
</evidence>
<keyword evidence="6" id="KW-0067">ATP-binding</keyword>
<dbReference type="Gene3D" id="1.20.1560.10">
    <property type="entry name" value="ABC transporter type 1, transmembrane domain"/>
    <property type="match status" value="1"/>
</dbReference>
<keyword evidence="7 9" id="KW-1133">Transmembrane helix</keyword>
<dbReference type="Proteomes" id="UP000594468">
    <property type="component" value="Chromosome"/>
</dbReference>
<feature type="transmembrane region" description="Helical" evidence="9">
    <location>
        <begin position="158"/>
        <end position="183"/>
    </location>
</feature>
<dbReference type="SUPFAM" id="SSF90123">
    <property type="entry name" value="ABC transporter transmembrane region"/>
    <property type="match status" value="1"/>
</dbReference>
<evidence type="ECO:0000256" key="5">
    <source>
        <dbReference type="ARBA" id="ARBA00022741"/>
    </source>
</evidence>
<dbReference type="InterPro" id="IPR011527">
    <property type="entry name" value="ABC1_TM_dom"/>
</dbReference>
<dbReference type="PROSITE" id="PS50929">
    <property type="entry name" value="ABC_TM1F"/>
    <property type="match status" value="1"/>
</dbReference>
<dbReference type="InterPro" id="IPR003439">
    <property type="entry name" value="ABC_transporter-like_ATP-bd"/>
</dbReference>
<dbReference type="PROSITE" id="PS00211">
    <property type="entry name" value="ABC_TRANSPORTER_1"/>
    <property type="match status" value="1"/>
</dbReference>
<protein>
    <submittedName>
        <fullName evidence="12">Thiol reductant ABC exporter subunit CydD</fullName>
    </submittedName>
</protein>
<dbReference type="GO" id="GO:0005524">
    <property type="term" value="F:ATP binding"/>
    <property type="evidence" value="ECO:0007669"/>
    <property type="project" value="UniProtKB-KW"/>
</dbReference>
<feature type="transmembrane region" description="Helical" evidence="9">
    <location>
        <begin position="237"/>
        <end position="258"/>
    </location>
</feature>
<dbReference type="Gene3D" id="3.40.50.300">
    <property type="entry name" value="P-loop containing nucleotide triphosphate hydrolases"/>
    <property type="match status" value="1"/>
</dbReference>
<dbReference type="InterPro" id="IPR039421">
    <property type="entry name" value="Type_1_exporter"/>
</dbReference>
<keyword evidence="4 9" id="KW-0812">Transmembrane</keyword>
<dbReference type="Pfam" id="PF00005">
    <property type="entry name" value="ABC_tran"/>
    <property type="match status" value="1"/>
</dbReference>
<gene>
    <name evidence="12" type="primary">cydD</name>
    <name evidence="12" type="ORF">G4Y79_09505</name>
</gene>
<dbReference type="PANTHER" id="PTHR24221:SF590">
    <property type="entry name" value="COMPONENT LINKED WITH THE ASSEMBLY OF CYTOCHROME' TRANSPORT TRANSMEMBRANE ATP-BINDING PROTEIN ABC TRANSPORTER CYDD-RELATED"/>
    <property type="match status" value="1"/>
</dbReference>
<dbReference type="InterPro" id="IPR017871">
    <property type="entry name" value="ABC_transporter-like_CS"/>
</dbReference>
<feature type="transmembrane region" description="Helical" evidence="9">
    <location>
        <begin position="52"/>
        <end position="70"/>
    </location>
</feature>
<accession>A0A7S8ECS6</accession>
<feature type="transmembrane region" description="Helical" evidence="9">
    <location>
        <begin position="132"/>
        <end position="152"/>
    </location>
</feature>